<proteinExistence type="predicted"/>
<dbReference type="Pfam" id="PF11066">
    <property type="entry name" value="DUF2867"/>
    <property type="match status" value="1"/>
</dbReference>
<dbReference type="InterPro" id="IPR021295">
    <property type="entry name" value="DUF2867"/>
</dbReference>
<dbReference type="SUPFAM" id="SSF55961">
    <property type="entry name" value="Bet v1-like"/>
    <property type="match status" value="1"/>
</dbReference>
<evidence type="ECO:0000259" key="1">
    <source>
        <dbReference type="Pfam" id="PF05368"/>
    </source>
</evidence>
<evidence type="ECO:0000313" key="3">
    <source>
        <dbReference type="Proteomes" id="UP000624703"/>
    </source>
</evidence>
<evidence type="ECO:0000313" key="2">
    <source>
        <dbReference type="EMBL" id="MBK1789642.1"/>
    </source>
</evidence>
<dbReference type="Proteomes" id="UP000624703">
    <property type="component" value="Unassembled WGS sequence"/>
</dbReference>
<comment type="caution">
    <text evidence="2">The sequence shown here is derived from an EMBL/GenBank/DDBJ whole genome shotgun (WGS) entry which is preliminary data.</text>
</comment>
<dbReference type="EMBL" id="JAENIM010000008">
    <property type="protein sequence ID" value="MBK1789642.1"/>
    <property type="molecule type" value="Genomic_DNA"/>
</dbReference>
<dbReference type="AlphaFoldDB" id="A0A8J7MAN9"/>
<dbReference type="RefSeq" id="WP_200309666.1">
    <property type="nucleotide sequence ID" value="NZ_JAENIM010000008.1"/>
</dbReference>
<dbReference type="SUPFAM" id="SSF51735">
    <property type="entry name" value="NAD(P)-binding Rossmann-fold domains"/>
    <property type="match status" value="1"/>
</dbReference>
<protein>
    <submittedName>
        <fullName evidence="2">SDR family oxidoreductase</fullName>
    </submittedName>
</protein>
<feature type="domain" description="NmrA-like" evidence="1">
    <location>
        <begin position="3"/>
        <end position="58"/>
    </location>
</feature>
<dbReference type="Pfam" id="PF05368">
    <property type="entry name" value="NmrA"/>
    <property type="match status" value="1"/>
</dbReference>
<reference evidence="2" key="1">
    <citation type="submission" date="2021-01" db="EMBL/GenBank/DDBJ databases">
        <title>Modified the classification status of verrucomicrobia.</title>
        <authorList>
            <person name="Feng X."/>
        </authorList>
    </citation>
    <scope>NUCLEOTIDE SEQUENCE</scope>
    <source>
        <strain evidence="2">_KCTC 22039</strain>
    </source>
</reference>
<organism evidence="2 3">
    <name type="scientific">Persicirhabdus sediminis</name>
    <dbReference type="NCBI Taxonomy" id="454144"/>
    <lineage>
        <taxon>Bacteria</taxon>
        <taxon>Pseudomonadati</taxon>
        <taxon>Verrucomicrobiota</taxon>
        <taxon>Verrucomicrobiia</taxon>
        <taxon>Verrucomicrobiales</taxon>
        <taxon>Verrucomicrobiaceae</taxon>
        <taxon>Persicirhabdus</taxon>
    </lineage>
</organism>
<name>A0A8J7MAN9_9BACT</name>
<sequence length="483" mass="53697">MDKKSILVTGATGYVGGRLVPLLLELGHDVSVLVRDAERVAWRDWFSQVTVIEADLLASDASWGEVTGLADHYDVAYYLVHSINSGEGFIEREKKMVSQFNKVFSQLDHVIYLGGHFPSEGEVSEHLASRALTGELLAENYQCTQFRAGPVIGSGSASFEMLRYLTERLPVMVAPKWVMNYVQPVAIRNVLEYLVAALDVGPVGVVDIGGERMKFVDMMLRYGDVRGLKRLVIPLPVLTPGLAAHWVGFVTPISNDLAVPIIKSVISSVVADTAMAEKYFPQVVPMPFERAVKLALEKSEQKMIETRWSGAMGNRKTTELHDSQGMIKEIRSIYADVQPEHAYAAFTTLGGEEGWLAWNWAWVIRGRFDALIGGPGLRRGRRHPSEIAVGDAVDFWRVEKVIPQRELLLRAEMKVPGPAWLQFKVEPEGDGCRIFQTAYFEPIGLAGVLYWYALYPVHRLIFNAMISALAARAESFASGEKSI</sequence>
<accession>A0A8J7MAN9</accession>
<dbReference type="InterPro" id="IPR036291">
    <property type="entry name" value="NAD(P)-bd_dom_sf"/>
</dbReference>
<keyword evidence="3" id="KW-1185">Reference proteome</keyword>
<dbReference type="Gene3D" id="3.40.50.720">
    <property type="entry name" value="NAD(P)-binding Rossmann-like Domain"/>
    <property type="match status" value="1"/>
</dbReference>
<gene>
    <name evidence="2" type="ORF">JIN82_00590</name>
</gene>
<dbReference type="InterPro" id="IPR008030">
    <property type="entry name" value="NmrA-like"/>
</dbReference>